<evidence type="ECO:0000256" key="2">
    <source>
        <dbReference type="SAM" id="Phobius"/>
    </source>
</evidence>
<evidence type="ECO:0000313" key="4">
    <source>
        <dbReference type="Proteomes" id="UP000298111"/>
    </source>
</evidence>
<evidence type="ECO:0000256" key="1">
    <source>
        <dbReference type="SAM" id="MobiDB-lite"/>
    </source>
</evidence>
<feature type="transmembrane region" description="Helical" evidence="2">
    <location>
        <begin position="34"/>
        <end position="52"/>
    </location>
</feature>
<comment type="caution">
    <text evidence="3">The sequence shown here is derived from an EMBL/GenBank/DDBJ whole genome shotgun (WGS) entry which is preliminary data.</text>
</comment>
<feature type="compositionally biased region" description="Low complexity" evidence="1">
    <location>
        <begin position="522"/>
        <end position="532"/>
    </location>
</feature>
<gene>
    <name evidence="3" type="ORF">D8771_20660</name>
</gene>
<feature type="transmembrane region" description="Helical" evidence="2">
    <location>
        <begin position="64"/>
        <end position="84"/>
    </location>
</feature>
<dbReference type="GeneID" id="75182027"/>
<feature type="transmembrane region" description="Helical" evidence="2">
    <location>
        <begin position="174"/>
        <end position="193"/>
    </location>
</feature>
<reference evidence="3 4" key="1">
    <citation type="submission" date="2018-10" db="EMBL/GenBank/DDBJ databases">
        <title>Isolation of pseudouridimycin from Streptomyces albus DSM 40763.</title>
        <authorList>
            <person name="Rosenqvist P."/>
            <person name="Metsae-Ketelae M."/>
            <person name="Virta P."/>
        </authorList>
    </citation>
    <scope>NUCLEOTIDE SEQUENCE [LARGE SCALE GENOMIC DNA]</scope>
    <source>
        <strain evidence="3 4">DSM 40763</strain>
    </source>
</reference>
<accession>A0A8H1LB09</accession>
<feature type="transmembrane region" description="Helical" evidence="2">
    <location>
        <begin position="104"/>
        <end position="122"/>
    </location>
</feature>
<organism evidence="3 4">
    <name type="scientific">Streptomyces albus</name>
    <dbReference type="NCBI Taxonomy" id="1888"/>
    <lineage>
        <taxon>Bacteria</taxon>
        <taxon>Bacillati</taxon>
        <taxon>Actinomycetota</taxon>
        <taxon>Actinomycetes</taxon>
        <taxon>Kitasatosporales</taxon>
        <taxon>Streptomycetaceae</taxon>
        <taxon>Streptomyces</taxon>
    </lineage>
</organism>
<dbReference type="RefSeq" id="WP_135567270.1">
    <property type="nucleotide sequence ID" value="NZ_CP103060.1"/>
</dbReference>
<keyword evidence="2" id="KW-1133">Transmembrane helix</keyword>
<feature type="region of interest" description="Disordered" evidence="1">
    <location>
        <begin position="588"/>
        <end position="663"/>
    </location>
</feature>
<name>A0A8H1LB09_9ACTN</name>
<feature type="transmembrane region" description="Helical" evidence="2">
    <location>
        <begin position="299"/>
        <end position="320"/>
    </location>
</feature>
<sequence length="663" mass="65999">MHPVPPAQPPARPTPVGLFLARTFKGDWLGALRVAVWPLGLLFVAACALGIWSNDDIDDLDIGWGTRMRVALAALLQGVGGGFGVSSDGTSSVGGERVVGEAEFSGLPLLATAVWLGALVLAARAERRRSVRATRSAGFEAALRIGLVCGLGGLVLGLYAAPSYEGLELDSAPGLTLLWAFLSATLVAALVLARAETDAWLAARPGNGPRIVAGALRTAALALVAVVTLASFVTFTAVLLAGDDVKASDVWVLLAMLPNLGAFGLAFAWGAPLDAEWNVSEWSSGRESLGYSDLADASGAWAVTGTLLGGLACALLLGWLVARRSPTRAEQLLAAAFFAVGVLVLVALAGLGFEAAFHGVSGGPDGGGLGDYPGDYSDGLGDVTTSDSFASSARIAAGAAELLLFALLWSFGGALLVPLLRASFGKGGPGGLGPAAWGAGGAAGTWAYGHAAYGQAPYGPSGYPPAAYGQPPHGPGGAHPSAGPGTVPGVHGQGAFGPPPPAAGPTGDAPDATVTDAGTAGPGTPHDSTPGTPGSPGTPGTPDAPGTPGGGGPVPPPQRRRGLMWAGLVLAAFLVGGAAVGGAVYLAGGDGRDGRDKGKPAAGESVRPKERVDGPATDRPSDQEPAGPRTAKRAPAVHPPHPSARTCRTASPWPTTPRASPSA</sequence>
<dbReference type="AlphaFoldDB" id="A0A8H1LB09"/>
<feature type="transmembrane region" description="Helical" evidence="2">
    <location>
        <begin position="395"/>
        <end position="417"/>
    </location>
</feature>
<feature type="region of interest" description="Disordered" evidence="1">
    <location>
        <begin position="464"/>
        <end position="559"/>
    </location>
</feature>
<protein>
    <submittedName>
        <fullName evidence="3">Uncharacterized protein</fullName>
    </submittedName>
</protein>
<feature type="compositionally biased region" description="Basic and acidic residues" evidence="1">
    <location>
        <begin position="590"/>
        <end position="599"/>
    </location>
</feature>
<feature type="transmembrane region" description="Helical" evidence="2">
    <location>
        <begin position="142"/>
        <end position="162"/>
    </location>
</feature>
<feature type="transmembrane region" description="Helical" evidence="2">
    <location>
        <begin position="332"/>
        <end position="353"/>
    </location>
</feature>
<keyword evidence="2" id="KW-0472">Membrane</keyword>
<dbReference type="EMBL" id="RCIY01000067">
    <property type="protein sequence ID" value="TGG80930.1"/>
    <property type="molecule type" value="Genomic_DNA"/>
</dbReference>
<feature type="transmembrane region" description="Helical" evidence="2">
    <location>
        <begin position="563"/>
        <end position="587"/>
    </location>
</feature>
<feature type="compositionally biased region" description="Polar residues" evidence="1">
    <location>
        <begin position="646"/>
        <end position="663"/>
    </location>
</feature>
<proteinExistence type="predicted"/>
<feature type="transmembrane region" description="Helical" evidence="2">
    <location>
        <begin position="214"/>
        <end position="241"/>
    </location>
</feature>
<dbReference type="Proteomes" id="UP000298111">
    <property type="component" value="Unassembled WGS sequence"/>
</dbReference>
<feature type="compositionally biased region" description="Low complexity" evidence="1">
    <location>
        <begin position="504"/>
        <end position="513"/>
    </location>
</feature>
<keyword evidence="2" id="KW-0812">Transmembrane</keyword>
<evidence type="ECO:0000313" key="3">
    <source>
        <dbReference type="EMBL" id="TGG80930.1"/>
    </source>
</evidence>